<evidence type="ECO:0000313" key="2">
    <source>
        <dbReference type="EMBL" id="TEB31768.1"/>
    </source>
</evidence>
<name>A0A4Y7TCV9_COPMI</name>
<dbReference type="Proteomes" id="UP000298030">
    <property type="component" value="Unassembled WGS sequence"/>
</dbReference>
<keyword evidence="1" id="KW-0812">Transmembrane</keyword>
<dbReference type="EMBL" id="QPFP01000017">
    <property type="protein sequence ID" value="TEB31768.1"/>
    <property type="molecule type" value="Genomic_DNA"/>
</dbReference>
<accession>A0A4Y7TCV9</accession>
<keyword evidence="3" id="KW-1185">Reference proteome</keyword>
<sequence>MAQDPTQEGNLEDILQHDTYGMNQNTALSDDRMILLPRHPIPHPAPPPVRPPEPNGLQALWLCERVRLNFLNEPYCQPFGNRRLMHCFNETTPPQPHIRRGETLAWESCGRIPAQERADFFEFVACNVAFVIIALAIVFWRSRV</sequence>
<keyword evidence="1" id="KW-0472">Membrane</keyword>
<reference evidence="2 3" key="1">
    <citation type="journal article" date="2019" name="Nat. Ecol. Evol.">
        <title>Megaphylogeny resolves global patterns of mushroom evolution.</title>
        <authorList>
            <person name="Varga T."/>
            <person name="Krizsan K."/>
            <person name="Foldi C."/>
            <person name="Dima B."/>
            <person name="Sanchez-Garcia M."/>
            <person name="Sanchez-Ramirez S."/>
            <person name="Szollosi G.J."/>
            <person name="Szarkandi J.G."/>
            <person name="Papp V."/>
            <person name="Albert L."/>
            <person name="Andreopoulos W."/>
            <person name="Angelini C."/>
            <person name="Antonin V."/>
            <person name="Barry K.W."/>
            <person name="Bougher N.L."/>
            <person name="Buchanan P."/>
            <person name="Buyck B."/>
            <person name="Bense V."/>
            <person name="Catcheside P."/>
            <person name="Chovatia M."/>
            <person name="Cooper J."/>
            <person name="Damon W."/>
            <person name="Desjardin D."/>
            <person name="Finy P."/>
            <person name="Geml J."/>
            <person name="Haridas S."/>
            <person name="Hughes K."/>
            <person name="Justo A."/>
            <person name="Karasinski D."/>
            <person name="Kautmanova I."/>
            <person name="Kiss B."/>
            <person name="Kocsube S."/>
            <person name="Kotiranta H."/>
            <person name="LaButti K.M."/>
            <person name="Lechner B.E."/>
            <person name="Liimatainen K."/>
            <person name="Lipzen A."/>
            <person name="Lukacs Z."/>
            <person name="Mihaltcheva S."/>
            <person name="Morgado L.N."/>
            <person name="Niskanen T."/>
            <person name="Noordeloos M.E."/>
            <person name="Ohm R.A."/>
            <person name="Ortiz-Santana B."/>
            <person name="Ovrebo C."/>
            <person name="Racz N."/>
            <person name="Riley R."/>
            <person name="Savchenko A."/>
            <person name="Shiryaev A."/>
            <person name="Soop K."/>
            <person name="Spirin V."/>
            <person name="Szebenyi C."/>
            <person name="Tomsovsky M."/>
            <person name="Tulloss R.E."/>
            <person name="Uehling J."/>
            <person name="Grigoriev I.V."/>
            <person name="Vagvolgyi C."/>
            <person name="Papp T."/>
            <person name="Martin F.M."/>
            <person name="Miettinen O."/>
            <person name="Hibbett D.S."/>
            <person name="Nagy L.G."/>
        </authorList>
    </citation>
    <scope>NUCLEOTIDE SEQUENCE [LARGE SCALE GENOMIC DNA]</scope>
    <source>
        <strain evidence="2 3">FP101781</strain>
    </source>
</reference>
<protein>
    <submittedName>
        <fullName evidence="2">Uncharacterized protein</fullName>
    </submittedName>
</protein>
<dbReference type="AlphaFoldDB" id="A0A4Y7TCV9"/>
<gene>
    <name evidence="2" type="ORF">FA13DRAFT_1732064</name>
</gene>
<evidence type="ECO:0000313" key="3">
    <source>
        <dbReference type="Proteomes" id="UP000298030"/>
    </source>
</evidence>
<feature type="non-terminal residue" evidence="2">
    <location>
        <position position="144"/>
    </location>
</feature>
<dbReference type="OrthoDB" id="2525787at2759"/>
<organism evidence="2 3">
    <name type="scientific">Coprinellus micaceus</name>
    <name type="common">Glistening ink-cap mushroom</name>
    <name type="synonym">Coprinus micaceus</name>
    <dbReference type="NCBI Taxonomy" id="71717"/>
    <lineage>
        <taxon>Eukaryota</taxon>
        <taxon>Fungi</taxon>
        <taxon>Dikarya</taxon>
        <taxon>Basidiomycota</taxon>
        <taxon>Agaricomycotina</taxon>
        <taxon>Agaricomycetes</taxon>
        <taxon>Agaricomycetidae</taxon>
        <taxon>Agaricales</taxon>
        <taxon>Agaricineae</taxon>
        <taxon>Psathyrellaceae</taxon>
        <taxon>Coprinellus</taxon>
    </lineage>
</organism>
<evidence type="ECO:0000256" key="1">
    <source>
        <dbReference type="SAM" id="Phobius"/>
    </source>
</evidence>
<comment type="caution">
    <text evidence="2">The sequence shown here is derived from an EMBL/GenBank/DDBJ whole genome shotgun (WGS) entry which is preliminary data.</text>
</comment>
<feature type="transmembrane region" description="Helical" evidence="1">
    <location>
        <begin position="120"/>
        <end position="140"/>
    </location>
</feature>
<proteinExistence type="predicted"/>
<keyword evidence="1" id="KW-1133">Transmembrane helix</keyword>